<sequence length="91" mass="10021">MNYRHSIRNNKSENIKYGKKYCFLTLIFIQGIAIALLFINPTAFAATVNPCTQGMVLIPGGTFKMGSDNSSFVEERSPGDVTAGQTHLNYS</sequence>
<dbReference type="KEGG" id="nsh:GXM_07520"/>
<evidence type="ECO:0000256" key="2">
    <source>
        <dbReference type="SAM" id="Phobius"/>
    </source>
</evidence>
<dbReference type="EMBL" id="CP045227">
    <property type="protein sequence ID" value="QFS50026.1"/>
    <property type="molecule type" value="Genomic_DNA"/>
</dbReference>
<evidence type="ECO:0000313" key="4">
    <source>
        <dbReference type="Proteomes" id="UP000326678"/>
    </source>
</evidence>
<dbReference type="Proteomes" id="UP000326678">
    <property type="component" value="Chromosome Gxm2"/>
</dbReference>
<evidence type="ECO:0000256" key="1">
    <source>
        <dbReference type="SAM" id="MobiDB-lite"/>
    </source>
</evidence>
<accession>A0A5P8WCZ4</accession>
<keyword evidence="2" id="KW-0472">Membrane</keyword>
<feature type="transmembrane region" description="Helical" evidence="2">
    <location>
        <begin position="21"/>
        <end position="39"/>
    </location>
</feature>
<keyword evidence="2" id="KW-0812">Transmembrane</keyword>
<proteinExistence type="predicted"/>
<evidence type="ECO:0000313" key="3">
    <source>
        <dbReference type="EMBL" id="QFS50026.1"/>
    </source>
</evidence>
<organism evidence="3 4">
    <name type="scientific">Nostoc sphaeroides CCNUC1</name>
    <dbReference type="NCBI Taxonomy" id="2653204"/>
    <lineage>
        <taxon>Bacteria</taxon>
        <taxon>Bacillati</taxon>
        <taxon>Cyanobacteriota</taxon>
        <taxon>Cyanophyceae</taxon>
        <taxon>Nostocales</taxon>
        <taxon>Nostocaceae</taxon>
        <taxon>Nostoc</taxon>
    </lineage>
</organism>
<feature type="region of interest" description="Disordered" evidence="1">
    <location>
        <begin position="69"/>
        <end position="91"/>
    </location>
</feature>
<reference evidence="3 4" key="1">
    <citation type="submission" date="2019-10" db="EMBL/GenBank/DDBJ databases">
        <title>Genomic and transcriptomic insights into the perfect genentic adaptation of a filamentous nitrogen-fixing cyanobacterium to rice fields.</title>
        <authorList>
            <person name="Chen Z."/>
        </authorList>
    </citation>
    <scope>NUCLEOTIDE SEQUENCE [LARGE SCALE GENOMIC DNA]</scope>
    <source>
        <strain evidence="3">CCNUC1</strain>
    </source>
</reference>
<keyword evidence="4" id="KW-1185">Reference proteome</keyword>
<dbReference type="AlphaFoldDB" id="A0A5P8WCZ4"/>
<protein>
    <submittedName>
        <fullName evidence="3">Formylglycine-generating enzyme family protein</fullName>
    </submittedName>
</protein>
<dbReference type="RefSeq" id="WP_194198952.1">
    <property type="nucleotide sequence ID" value="NZ_CP045227.1"/>
</dbReference>
<name>A0A5P8WCZ4_9NOSO</name>
<keyword evidence="2" id="KW-1133">Transmembrane helix</keyword>
<gene>
    <name evidence="3" type="ORF">GXM_07520</name>
</gene>